<comment type="similarity">
    <text evidence="1 5">Belongs to the NAD(P)-dependent epimerase/dehydratase family. Fucose synthase subfamily.</text>
</comment>
<feature type="binding site" evidence="5">
    <location>
        <position position="241"/>
    </location>
    <ligand>
        <name>substrate</name>
    </ligand>
</feature>
<keyword evidence="8" id="KW-1185">Reference proteome</keyword>
<feature type="binding site" evidence="5">
    <location>
        <begin position="11"/>
        <end position="17"/>
    </location>
    <ligand>
        <name>NADP(+)</name>
        <dbReference type="ChEBI" id="CHEBI:58349"/>
    </ligand>
</feature>
<feature type="binding site" evidence="5">
    <location>
        <position position="234"/>
    </location>
    <ligand>
        <name>substrate</name>
    </ligand>
</feature>
<evidence type="ECO:0000256" key="5">
    <source>
        <dbReference type="HAMAP-Rule" id="MF_00956"/>
    </source>
</evidence>
<evidence type="ECO:0000256" key="4">
    <source>
        <dbReference type="ARBA" id="ARBA00023235"/>
    </source>
</evidence>
<dbReference type="Pfam" id="PF01370">
    <property type="entry name" value="Epimerase"/>
    <property type="match status" value="2"/>
</dbReference>
<dbReference type="EC" id="1.1.1.271" evidence="5"/>
<evidence type="ECO:0000313" key="8">
    <source>
        <dbReference type="Proteomes" id="UP001245285"/>
    </source>
</evidence>
<keyword evidence="5" id="KW-0511">Multifunctional enzyme</keyword>
<name>A0ABU3CM47_9FLAO</name>
<evidence type="ECO:0000256" key="2">
    <source>
        <dbReference type="ARBA" id="ARBA00022857"/>
    </source>
</evidence>
<evidence type="ECO:0000259" key="6">
    <source>
        <dbReference type="Pfam" id="PF01370"/>
    </source>
</evidence>
<proteinExistence type="inferred from homology"/>
<feature type="domain" description="NAD-dependent epimerase/dehydratase" evidence="6">
    <location>
        <begin position="227"/>
        <end position="269"/>
    </location>
</feature>
<dbReference type="SUPFAM" id="SSF51735">
    <property type="entry name" value="NAD(P)-binding Rossmann-fold domains"/>
    <property type="match status" value="1"/>
</dbReference>
<sequence length="347" mass="38923">MNKNTIIYIAGHRGMVGSAIWRKLEAEGFTNLIGRTSKELDLRNQQAVQDFFTEEKPEVVIDAAARVGGILANNDYPYQFLMENLQIQNNLIDGAHRNNIEKFIFLGSSCIYPKLAPQPLKEEYLLTDSLEATNQWYAVAKIAGVKACEAIRKQFGKDYVSLMPTNLYGSHDNFDLNTSHVLPAMIRKFHDAKANSEPACGEPAELVERSSEPACGEPICHSEPVGHSEPVELWGSGSPMREFLFVDDLADAVFFALENKLPEHLYNIGTGKDLTIKELAELIQKTVGHTGEIIWDSSKPDGTPRKLMDVSKLAEEGWQSSTSLKEGIQKTYEWFLKNKNKFKEVKL</sequence>
<keyword evidence="2 5" id="KW-0521">NADP</keyword>
<comment type="caution">
    <text evidence="7">The sequence shown here is derived from an EMBL/GenBank/DDBJ whole genome shotgun (WGS) entry which is preliminary data.</text>
</comment>
<dbReference type="RefSeq" id="WP_311495567.1">
    <property type="nucleotide sequence ID" value="NZ_JAVRHO010000016.1"/>
</dbReference>
<keyword evidence="4 5" id="KW-0413">Isomerase</keyword>
<organism evidence="7 8">
    <name type="scientific">Autumnicola lenta</name>
    <dbReference type="NCBI Taxonomy" id="3075593"/>
    <lineage>
        <taxon>Bacteria</taxon>
        <taxon>Pseudomonadati</taxon>
        <taxon>Bacteroidota</taxon>
        <taxon>Flavobacteriia</taxon>
        <taxon>Flavobacteriales</taxon>
        <taxon>Flavobacteriaceae</taxon>
        <taxon>Autumnicola</taxon>
    </lineage>
</organism>
<feature type="binding site" evidence="5">
    <location>
        <begin position="106"/>
        <end position="109"/>
    </location>
    <ligand>
        <name>NADP(+)</name>
        <dbReference type="ChEBI" id="CHEBI:58349"/>
    </ligand>
</feature>
<protein>
    <recommendedName>
        <fullName evidence="5">GDP-L-fucose synthase</fullName>
        <ecNumber evidence="5">1.1.1.271</ecNumber>
    </recommendedName>
    <alternativeName>
        <fullName evidence="5">GDP-4-keto-6-deoxy-D-mannose-3,5-epimerase-4-reductase</fullName>
    </alternativeName>
</protein>
<dbReference type="EMBL" id="JAVRHO010000016">
    <property type="protein sequence ID" value="MDT0647423.1"/>
    <property type="molecule type" value="Genomic_DNA"/>
</dbReference>
<evidence type="ECO:0000256" key="3">
    <source>
        <dbReference type="ARBA" id="ARBA00023002"/>
    </source>
</evidence>
<dbReference type="Gene3D" id="3.40.50.720">
    <property type="entry name" value="NAD(P)-binding Rossmann-like Domain"/>
    <property type="match status" value="2"/>
</dbReference>
<dbReference type="InterPro" id="IPR001509">
    <property type="entry name" value="Epimerase_deHydtase"/>
</dbReference>
<evidence type="ECO:0000313" key="7">
    <source>
        <dbReference type="EMBL" id="MDT0647423.1"/>
    </source>
</evidence>
<dbReference type="Proteomes" id="UP001245285">
    <property type="component" value="Unassembled WGS sequence"/>
</dbReference>
<dbReference type="InterPro" id="IPR036291">
    <property type="entry name" value="NAD(P)-bd_dom_sf"/>
</dbReference>
<feature type="domain" description="NAD-dependent epimerase/dehydratase" evidence="6">
    <location>
        <begin position="7"/>
        <end position="196"/>
    </location>
</feature>
<reference evidence="7 8" key="1">
    <citation type="submission" date="2023-09" db="EMBL/GenBank/DDBJ databases">
        <authorList>
            <person name="Rey-Velasco X."/>
        </authorList>
    </citation>
    <scope>NUCLEOTIDE SEQUENCE [LARGE SCALE GENOMIC DNA]</scope>
    <source>
        <strain evidence="7 8">F260</strain>
    </source>
</reference>
<feature type="site" description="Important for catalytic activity" evidence="5">
    <location>
        <position position="110"/>
    </location>
</feature>
<comment type="function">
    <text evidence="5">Catalyzes the two-step NADP-dependent conversion of GDP-4-dehydro-6-deoxy-D-mannose to GDP-fucose, involving an epimerase and a reductase reaction.</text>
</comment>
<feature type="binding site" evidence="5">
    <location>
        <position position="141"/>
    </location>
    <ligand>
        <name>NADP(+)</name>
        <dbReference type="ChEBI" id="CHEBI:58349"/>
    </ligand>
</feature>
<feature type="site" description="Important for catalytic activity" evidence="5">
    <location>
        <position position="108"/>
    </location>
</feature>
<evidence type="ECO:0000256" key="1">
    <source>
        <dbReference type="ARBA" id="ARBA00005959"/>
    </source>
</evidence>
<keyword evidence="3 5" id="KW-0560">Oxidoreductase</keyword>
<dbReference type="CDD" id="cd05239">
    <property type="entry name" value="GDP_FS_SDR_e"/>
    <property type="match status" value="1"/>
</dbReference>
<comment type="catalytic activity">
    <reaction evidence="5">
        <text>GDP-beta-L-fucose + NADP(+) = GDP-4-dehydro-alpha-D-rhamnose + NADPH + H(+)</text>
        <dbReference type="Rhea" id="RHEA:18885"/>
        <dbReference type="ChEBI" id="CHEBI:15378"/>
        <dbReference type="ChEBI" id="CHEBI:57273"/>
        <dbReference type="ChEBI" id="CHEBI:57783"/>
        <dbReference type="ChEBI" id="CHEBI:57964"/>
        <dbReference type="ChEBI" id="CHEBI:58349"/>
        <dbReference type="EC" id="1.1.1.271"/>
    </reaction>
</comment>
<comment type="pathway">
    <text evidence="5">Nucleotide-sugar biosynthesis; GDP-L-fucose biosynthesis via de novo pathway; GDP-L-fucose from GDP-alpha-D-mannose: step 2/2.</text>
</comment>
<dbReference type="PANTHER" id="PTHR43238:SF1">
    <property type="entry name" value="GDP-L-FUCOSE SYNTHASE"/>
    <property type="match status" value="1"/>
</dbReference>
<dbReference type="PANTHER" id="PTHR43238">
    <property type="entry name" value="GDP-L-FUCOSE SYNTHASE"/>
    <property type="match status" value="1"/>
</dbReference>
<feature type="active site" description="Proton donor/acceptor" evidence="5">
    <location>
        <position position="137"/>
    </location>
</feature>
<accession>A0ABU3CM47</accession>
<dbReference type="HAMAP" id="MF_00956">
    <property type="entry name" value="GDP_fucose_synth"/>
    <property type="match status" value="1"/>
</dbReference>
<feature type="binding site" evidence="5">
    <location>
        <begin position="164"/>
        <end position="167"/>
    </location>
    <ligand>
        <name>NADP(+)</name>
        <dbReference type="ChEBI" id="CHEBI:58349"/>
    </ligand>
</feature>
<feature type="binding site" evidence="5">
    <location>
        <position position="180"/>
    </location>
    <ligand>
        <name>NADP(+)</name>
        <dbReference type="ChEBI" id="CHEBI:58349"/>
    </ligand>
</feature>
<gene>
    <name evidence="5" type="primary">fcl</name>
    <name evidence="7" type="ORF">RM545_12045</name>
</gene>
<feature type="binding site" evidence="5">
    <location>
        <position position="188"/>
    </location>
    <ligand>
        <name>substrate</name>
    </ligand>
</feature>
<dbReference type="InterPro" id="IPR028614">
    <property type="entry name" value="GDP_fucose/colitose_synth"/>
</dbReference>
<feature type="binding site" evidence="5">
    <location>
        <position position="301"/>
    </location>
    <ligand>
        <name>substrate</name>
    </ligand>
</feature>